<feature type="region of interest" description="Disordered" evidence="1">
    <location>
        <begin position="261"/>
        <end position="280"/>
    </location>
</feature>
<feature type="transmembrane region" description="Helical" evidence="2">
    <location>
        <begin position="137"/>
        <end position="157"/>
    </location>
</feature>
<evidence type="ECO:0000313" key="3">
    <source>
        <dbReference type="EMBL" id="KAG5850400.1"/>
    </source>
</evidence>
<dbReference type="Proteomes" id="UP001044222">
    <property type="component" value="Unassembled WGS sequence"/>
</dbReference>
<dbReference type="GO" id="GO:0005886">
    <property type="term" value="C:plasma membrane"/>
    <property type="evidence" value="ECO:0007669"/>
    <property type="project" value="TreeGrafter"/>
</dbReference>
<dbReference type="AlphaFoldDB" id="A0A9D3MKI7"/>
<evidence type="ECO:0000313" key="4">
    <source>
        <dbReference type="Proteomes" id="UP001044222"/>
    </source>
</evidence>
<keyword evidence="2" id="KW-1133">Transmembrane helix</keyword>
<reference evidence="3" key="1">
    <citation type="submission" date="2021-01" db="EMBL/GenBank/DDBJ databases">
        <title>A chromosome-scale assembly of European eel, Anguilla anguilla.</title>
        <authorList>
            <person name="Henkel C."/>
            <person name="Jong-Raadsen S.A."/>
            <person name="Dufour S."/>
            <person name="Weltzien F.-A."/>
            <person name="Palstra A.P."/>
            <person name="Pelster B."/>
            <person name="Spaink H.P."/>
            <person name="Van Den Thillart G.E."/>
            <person name="Jansen H."/>
            <person name="Zahm M."/>
            <person name="Klopp C."/>
            <person name="Cedric C."/>
            <person name="Louis A."/>
            <person name="Berthelot C."/>
            <person name="Parey E."/>
            <person name="Roest Crollius H."/>
            <person name="Montfort J."/>
            <person name="Robinson-Rechavi M."/>
            <person name="Bucao C."/>
            <person name="Bouchez O."/>
            <person name="Gislard M."/>
            <person name="Lluch J."/>
            <person name="Milhes M."/>
            <person name="Lampietro C."/>
            <person name="Lopez Roques C."/>
            <person name="Donnadieu C."/>
            <person name="Braasch I."/>
            <person name="Desvignes T."/>
            <person name="Postlethwait J."/>
            <person name="Bobe J."/>
            <person name="Guiguen Y."/>
            <person name="Dirks R."/>
        </authorList>
    </citation>
    <scope>NUCLEOTIDE SEQUENCE</scope>
    <source>
        <strain evidence="3">Tag_6206</strain>
        <tissue evidence="3">Liver</tissue>
    </source>
</reference>
<gene>
    <name evidence="3" type="ORF">ANANG_G00081990</name>
</gene>
<feature type="transmembrane region" description="Helical" evidence="2">
    <location>
        <begin position="178"/>
        <end position="198"/>
    </location>
</feature>
<keyword evidence="2" id="KW-0472">Membrane</keyword>
<keyword evidence="4" id="KW-1185">Reference proteome</keyword>
<protein>
    <submittedName>
        <fullName evidence="3">Uncharacterized protein</fullName>
    </submittedName>
</protein>
<feature type="transmembrane region" description="Helical" evidence="2">
    <location>
        <begin position="210"/>
        <end position="227"/>
    </location>
</feature>
<feature type="compositionally biased region" description="Polar residues" evidence="1">
    <location>
        <begin position="261"/>
        <end position="272"/>
    </location>
</feature>
<dbReference type="PANTHER" id="PTHR15573">
    <property type="entry name" value="G-PROTEIN COUPLED RECEPTOR 160-RELATED"/>
    <property type="match status" value="1"/>
</dbReference>
<proteinExistence type="predicted"/>
<feature type="transmembrane region" description="Helical" evidence="2">
    <location>
        <begin position="34"/>
        <end position="62"/>
    </location>
</feature>
<dbReference type="InterPro" id="IPR042353">
    <property type="entry name" value="GPR160"/>
</dbReference>
<name>A0A9D3MKI7_ANGAN</name>
<dbReference type="EMBL" id="JAFIRN010000004">
    <property type="protein sequence ID" value="KAG5850400.1"/>
    <property type="molecule type" value="Genomic_DNA"/>
</dbReference>
<accession>A0A9D3MKI7</accession>
<keyword evidence="2" id="KW-0812">Transmembrane</keyword>
<sequence length="280" mass="30524">MDIPIPSLLLALGGKSLLDCTVVLVQRKHMGRSFLGAFCVSLAGVDMLLLLSVSAIFLLADVRVLGLRLTRHHVCALVHVACLAYSVLHWPVLLLAGLDHCCTLPPRPRAQGWVRCPEPEPPLLPPQECRVYRGPQSAQVCAALLLLVAGALLCHWAKLTLRGNGGEARQRPAIYRSLASFLGAWHAFVVLLVALSLLRVEVPGFLDMNVLWLCFLNSFLIGAVSAWRPRGVPTRGTLSSPHSRTASVTGVLLRRCPREQTPYNSQTAQYNSHCRPGNNG</sequence>
<organism evidence="3 4">
    <name type="scientific">Anguilla anguilla</name>
    <name type="common">European freshwater eel</name>
    <name type="synonym">Muraena anguilla</name>
    <dbReference type="NCBI Taxonomy" id="7936"/>
    <lineage>
        <taxon>Eukaryota</taxon>
        <taxon>Metazoa</taxon>
        <taxon>Chordata</taxon>
        <taxon>Craniata</taxon>
        <taxon>Vertebrata</taxon>
        <taxon>Euteleostomi</taxon>
        <taxon>Actinopterygii</taxon>
        <taxon>Neopterygii</taxon>
        <taxon>Teleostei</taxon>
        <taxon>Anguilliformes</taxon>
        <taxon>Anguillidae</taxon>
        <taxon>Anguilla</taxon>
    </lineage>
</organism>
<dbReference type="GO" id="GO:0043235">
    <property type="term" value="C:receptor complex"/>
    <property type="evidence" value="ECO:0007669"/>
    <property type="project" value="TreeGrafter"/>
</dbReference>
<evidence type="ECO:0000256" key="1">
    <source>
        <dbReference type="SAM" id="MobiDB-lite"/>
    </source>
</evidence>
<dbReference type="PANTHER" id="PTHR15573:SF0">
    <property type="entry name" value="G-PROTEIN COUPLED RECEPTOR 160-RELATED"/>
    <property type="match status" value="1"/>
</dbReference>
<comment type="caution">
    <text evidence="3">The sequence shown here is derived from an EMBL/GenBank/DDBJ whole genome shotgun (WGS) entry which is preliminary data.</text>
</comment>
<feature type="transmembrane region" description="Helical" evidence="2">
    <location>
        <begin position="74"/>
        <end position="98"/>
    </location>
</feature>
<evidence type="ECO:0000256" key="2">
    <source>
        <dbReference type="SAM" id="Phobius"/>
    </source>
</evidence>